<dbReference type="Proteomes" id="UP000253383">
    <property type="component" value="Unassembled WGS sequence"/>
</dbReference>
<evidence type="ECO:0000313" key="2">
    <source>
        <dbReference type="Proteomes" id="UP000253383"/>
    </source>
</evidence>
<accession>A0A368JK56</accession>
<sequence length="193" mass="21673">MKYLLLFLFLLSYPLYSQSNGVGLGPFRIGIMTPDSLHQPSFQEQELVVVKGTLALPCTNIRVFKADTVELQGITIAALFLVFHENRLYRITCEFDEPLQTVFVAQYGKGQKRPTRRLALCDQRNAKRLVLESESWQLGDCVALAIRAVGTNARCEPEQTSRLTIARPSVAAITSECDLEHLDAYFEGIGVKY</sequence>
<protein>
    <submittedName>
        <fullName evidence="1">Uncharacterized protein</fullName>
    </submittedName>
</protein>
<dbReference type="RefSeq" id="WP_114407514.1">
    <property type="nucleotide sequence ID" value="NZ_QOWE01000015.1"/>
</dbReference>
<organism evidence="1 2">
    <name type="scientific">Larkinella punicea</name>
    <dbReference type="NCBI Taxonomy" id="2315727"/>
    <lineage>
        <taxon>Bacteria</taxon>
        <taxon>Pseudomonadati</taxon>
        <taxon>Bacteroidota</taxon>
        <taxon>Cytophagia</taxon>
        <taxon>Cytophagales</taxon>
        <taxon>Spirosomataceae</taxon>
        <taxon>Larkinella</taxon>
    </lineage>
</organism>
<dbReference type="OrthoDB" id="950437at2"/>
<comment type="caution">
    <text evidence="1">The sequence shown here is derived from an EMBL/GenBank/DDBJ whole genome shotgun (WGS) entry which is preliminary data.</text>
</comment>
<name>A0A368JK56_9BACT</name>
<dbReference type="EMBL" id="QOWE01000015">
    <property type="protein sequence ID" value="RCR68049.1"/>
    <property type="molecule type" value="Genomic_DNA"/>
</dbReference>
<gene>
    <name evidence="1" type="ORF">DUE52_18465</name>
</gene>
<reference evidence="1 2" key="1">
    <citation type="submission" date="2018-07" db="EMBL/GenBank/DDBJ databases">
        <title>Genome analysis of Larkinella rosea.</title>
        <authorList>
            <person name="Zhou Z."/>
            <person name="Wang G."/>
        </authorList>
    </citation>
    <scope>NUCLEOTIDE SEQUENCE [LARGE SCALE GENOMIC DNA]</scope>
    <source>
        <strain evidence="2">zzj9</strain>
    </source>
</reference>
<dbReference type="AlphaFoldDB" id="A0A368JK56"/>
<evidence type="ECO:0000313" key="1">
    <source>
        <dbReference type="EMBL" id="RCR68049.1"/>
    </source>
</evidence>
<proteinExistence type="predicted"/>
<keyword evidence="2" id="KW-1185">Reference proteome</keyword>